<evidence type="ECO:0000313" key="13">
    <source>
        <dbReference type="Proteomes" id="UP000305948"/>
    </source>
</evidence>
<dbReference type="InterPro" id="IPR051318">
    <property type="entry name" value="Fe-S_L-Ser"/>
</dbReference>
<evidence type="ECO:0000256" key="5">
    <source>
        <dbReference type="ARBA" id="ARBA00022723"/>
    </source>
</evidence>
<proteinExistence type="predicted"/>
<keyword evidence="7" id="KW-0411">Iron-sulfur</keyword>
<name>A0A5C3N324_9AGAM</name>
<dbReference type="FunFam" id="3.30.1330.90:FF:000001">
    <property type="entry name" value="L-serine ammonia-lyase 1"/>
    <property type="match status" value="1"/>
</dbReference>
<protein>
    <submittedName>
        <fullName evidence="12">L-serine ammonia-lyase</fullName>
    </submittedName>
</protein>
<dbReference type="GO" id="GO:0051539">
    <property type="term" value="F:4 iron, 4 sulfur cluster binding"/>
    <property type="evidence" value="ECO:0007669"/>
    <property type="project" value="UniProtKB-KW"/>
</dbReference>
<feature type="domain" description="Serine dehydratase-like alpha subunit" evidence="10">
    <location>
        <begin position="273"/>
        <end position="605"/>
    </location>
</feature>
<comment type="pathway">
    <text evidence="2">Carbohydrate biosynthesis; gluconeogenesis.</text>
</comment>
<keyword evidence="13" id="KW-1185">Reference proteome</keyword>
<accession>A0A5C3N324</accession>
<evidence type="ECO:0000256" key="1">
    <source>
        <dbReference type="ARBA" id="ARBA00001966"/>
    </source>
</evidence>
<evidence type="ECO:0000313" key="12">
    <source>
        <dbReference type="EMBL" id="TFK51687.1"/>
    </source>
</evidence>
<dbReference type="GO" id="GO:0003941">
    <property type="term" value="F:L-serine ammonia-lyase activity"/>
    <property type="evidence" value="ECO:0007669"/>
    <property type="project" value="InterPro"/>
</dbReference>
<comment type="cofactor">
    <cofactor evidence="1">
        <name>[4Fe-4S] cluster</name>
        <dbReference type="ChEBI" id="CHEBI:49883"/>
    </cofactor>
</comment>
<reference evidence="12 13" key="1">
    <citation type="journal article" date="2019" name="Nat. Ecol. Evol.">
        <title>Megaphylogeny resolves global patterns of mushroom evolution.</title>
        <authorList>
            <person name="Varga T."/>
            <person name="Krizsan K."/>
            <person name="Foldi C."/>
            <person name="Dima B."/>
            <person name="Sanchez-Garcia M."/>
            <person name="Sanchez-Ramirez S."/>
            <person name="Szollosi G.J."/>
            <person name="Szarkandi J.G."/>
            <person name="Papp V."/>
            <person name="Albert L."/>
            <person name="Andreopoulos W."/>
            <person name="Angelini C."/>
            <person name="Antonin V."/>
            <person name="Barry K.W."/>
            <person name="Bougher N.L."/>
            <person name="Buchanan P."/>
            <person name="Buyck B."/>
            <person name="Bense V."/>
            <person name="Catcheside P."/>
            <person name="Chovatia M."/>
            <person name="Cooper J."/>
            <person name="Damon W."/>
            <person name="Desjardin D."/>
            <person name="Finy P."/>
            <person name="Geml J."/>
            <person name="Haridas S."/>
            <person name="Hughes K."/>
            <person name="Justo A."/>
            <person name="Karasinski D."/>
            <person name="Kautmanova I."/>
            <person name="Kiss B."/>
            <person name="Kocsube S."/>
            <person name="Kotiranta H."/>
            <person name="LaButti K.M."/>
            <person name="Lechner B.E."/>
            <person name="Liimatainen K."/>
            <person name="Lipzen A."/>
            <person name="Lukacs Z."/>
            <person name="Mihaltcheva S."/>
            <person name="Morgado L.N."/>
            <person name="Niskanen T."/>
            <person name="Noordeloos M.E."/>
            <person name="Ohm R.A."/>
            <person name="Ortiz-Santana B."/>
            <person name="Ovrebo C."/>
            <person name="Racz N."/>
            <person name="Riley R."/>
            <person name="Savchenko A."/>
            <person name="Shiryaev A."/>
            <person name="Soop K."/>
            <person name="Spirin V."/>
            <person name="Szebenyi C."/>
            <person name="Tomsovsky M."/>
            <person name="Tulloss R.E."/>
            <person name="Uehling J."/>
            <person name="Grigoriev I.V."/>
            <person name="Vagvolgyi C."/>
            <person name="Papp T."/>
            <person name="Martin F.M."/>
            <person name="Miettinen O."/>
            <person name="Hibbett D.S."/>
            <person name="Nagy L.G."/>
        </authorList>
    </citation>
    <scope>NUCLEOTIDE SEQUENCE [LARGE SCALE GENOMIC DNA]</scope>
    <source>
        <strain evidence="12 13">OMC1185</strain>
    </source>
</reference>
<keyword evidence="3" id="KW-0312">Gluconeogenesis</keyword>
<dbReference type="AlphaFoldDB" id="A0A5C3N324"/>
<keyword evidence="6" id="KW-0408">Iron</keyword>
<evidence type="ECO:0000256" key="3">
    <source>
        <dbReference type="ARBA" id="ARBA00022432"/>
    </source>
</evidence>
<sequence length="650" mass="69573">MLRSTVAATRLLRSSHSFRHPAAKPSRSAWPGNVSPCRFESTVAVREEVDAVPPGPQHAVISTFDLFSIGVGPSSSHTVGPMRAGRIFITDLQELGLLEKVKTVKITLYGSLAATGKGHHTPQAILLGLEGSDPETIDTGTIPSRYATIQENKTLLLGGQHMITYDMDRDMLWRFDQVLKTHPNGMRFSVFDESGDLLATNEYFSVGGGFVVNEKTKVDENLFYKGVDKSAVHGARLHQSHISEPGDAERAGGASGPPYPFTTGESLLALTRKHNMTIAQIVFDNEMSFGLSEDDIHDKLMRIWMVMDDCIRSGVGTAETTLPGRLGLRRRAPMLYRRLMRGFYPGLASPHVPSIDAPQQPMSAGSIEGPAEEGRASTIASPSEGKRRSSKKSVARVVGAFDHPMLPMPPRKTVIPAMDFLSCYAIAVNEVNAGGGRIVTSPTNGAAGVIPAVLKYIVEFVSDDPEKNIQTFLLTAAAVGMLFKRGSTISAAEGGCQAEVGVACSMAAAGFAACMGATPETVLQAAEIGIEHNLGLTCDPIDGLVQVPCIERNSLGAVKAITAAQLSMASDGVYSVTLDEAIEAMRVTAADMSVKYKETSLSGLAGDHCKDSTDCAGLLIDSSFVYLIRCSVRLYCDFESIIVVVERPSF</sequence>
<dbReference type="Proteomes" id="UP000305948">
    <property type="component" value="Unassembled WGS sequence"/>
</dbReference>
<keyword evidence="8 12" id="KW-0456">Lyase</keyword>
<dbReference type="EMBL" id="ML213510">
    <property type="protein sequence ID" value="TFK51687.1"/>
    <property type="molecule type" value="Genomic_DNA"/>
</dbReference>
<evidence type="ECO:0000259" key="10">
    <source>
        <dbReference type="Pfam" id="PF03313"/>
    </source>
</evidence>
<feature type="domain" description="Serine dehydratase beta chain" evidence="11">
    <location>
        <begin position="62"/>
        <end position="215"/>
    </location>
</feature>
<dbReference type="GO" id="GO:0046872">
    <property type="term" value="F:metal ion binding"/>
    <property type="evidence" value="ECO:0007669"/>
    <property type="project" value="UniProtKB-KW"/>
</dbReference>
<dbReference type="InterPro" id="IPR005131">
    <property type="entry name" value="Ser_deHydtase_bsu"/>
</dbReference>
<evidence type="ECO:0000256" key="6">
    <source>
        <dbReference type="ARBA" id="ARBA00023004"/>
    </source>
</evidence>
<keyword evidence="5" id="KW-0479">Metal-binding</keyword>
<evidence type="ECO:0000259" key="11">
    <source>
        <dbReference type="Pfam" id="PF03315"/>
    </source>
</evidence>
<dbReference type="SUPFAM" id="SSF143548">
    <property type="entry name" value="Serine metabolism enzymes domain"/>
    <property type="match status" value="1"/>
</dbReference>
<evidence type="ECO:0000256" key="9">
    <source>
        <dbReference type="SAM" id="MobiDB-lite"/>
    </source>
</evidence>
<evidence type="ECO:0000256" key="2">
    <source>
        <dbReference type="ARBA" id="ARBA00004742"/>
    </source>
</evidence>
<dbReference type="PANTHER" id="PTHR30182">
    <property type="entry name" value="L-SERINE DEHYDRATASE"/>
    <property type="match status" value="1"/>
</dbReference>
<gene>
    <name evidence="12" type="ORF">OE88DRAFT_1658267</name>
</gene>
<dbReference type="STRING" id="5364.A0A5C3N324"/>
<evidence type="ECO:0000256" key="8">
    <source>
        <dbReference type="ARBA" id="ARBA00023239"/>
    </source>
</evidence>
<evidence type="ECO:0000256" key="4">
    <source>
        <dbReference type="ARBA" id="ARBA00022485"/>
    </source>
</evidence>
<dbReference type="Pfam" id="PF03315">
    <property type="entry name" value="SDH_beta"/>
    <property type="match status" value="1"/>
</dbReference>
<dbReference type="PANTHER" id="PTHR30182:SF1">
    <property type="entry name" value="L-SERINE DEHYDRATASE 1"/>
    <property type="match status" value="1"/>
</dbReference>
<dbReference type="InterPro" id="IPR029009">
    <property type="entry name" value="ASB_dom_sf"/>
</dbReference>
<dbReference type="GO" id="GO:0006094">
    <property type="term" value="P:gluconeogenesis"/>
    <property type="evidence" value="ECO:0007669"/>
    <property type="project" value="UniProtKB-KW"/>
</dbReference>
<feature type="region of interest" description="Disordered" evidence="9">
    <location>
        <begin position="351"/>
        <end position="393"/>
    </location>
</feature>
<dbReference type="InterPro" id="IPR005130">
    <property type="entry name" value="Ser_deHydtase-like_asu"/>
</dbReference>
<organism evidence="12 13">
    <name type="scientific">Heliocybe sulcata</name>
    <dbReference type="NCBI Taxonomy" id="5364"/>
    <lineage>
        <taxon>Eukaryota</taxon>
        <taxon>Fungi</taxon>
        <taxon>Dikarya</taxon>
        <taxon>Basidiomycota</taxon>
        <taxon>Agaricomycotina</taxon>
        <taxon>Agaricomycetes</taxon>
        <taxon>Gloeophyllales</taxon>
        <taxon>Gloeophyllaceae</taxon>
        <taxon>Heliocybe</taxon>
    </lineage>
</organism>
<keyword evidence="4" id="KW-0004">4Fe-4S</keyword>
<evidence type="ECO:0000256" key="7">
    <source>
        <dbReference type="ARBA" id="ARBA00023014"/>
    </source>
</evidence>
<dbReference type="Gene3D" id="3.30.1330.90">
    <property type="entry name" value="D-3-phosphoglycerate dehydrogenase, domain 3"/>
    <property type="match status" value="1"/>
</dbReference>
<dbReference type="OrthoDB" id="192663at2759"/>
<dbReference type="Pfam" id="PF03313">
    <property type="entry name" value="SDH_alpha"/>
    <property type="match status" value="1"/>
</dbReference>